<dbReference type="PANTHER" id="PTHR30579">
    <property type="entry name" value="TRANSCRIPTIONAL REGULATOR"/>
    <property type="match status" value="1"/>
</dbReference>
<evidence type="ECO:0000313" key="7">
    <source>
        <dbReference type="Proteomes" id="UP000643405"/>
    </source>
</evidence>
<dbReference type="RefSeq" id="WP_188166829.1">
    <property type="nucleotide sequence ID" value="NZ_JACVVX010000013.1"/>
</dbReference>
<dbReference type="Gene3D" id="1.10.10.10">
    <property type="entry name" value="Winged helix-like DNA-binding domain superfamily/Winged helix DNA-binding domain"/>
    <property type="match status" value="1"/>
</dbReference>
<evidence type="ECO:0000256" key="3">
    <source>
        <dbReference type="ARBA" id="ARBA00023125"/>
    </source>
</evidence>
<evidence type="ECO:0000259" key="5">
    <source>
        <dbReference type="PROSITE" id="PS50931"/>
    </source>
</evidence>
<sequence length="280" mass="30902">MRNLDLSILRTFVAIADKESFAAAADHVSRTQSAVSQQMQRLQELLGYDLFKKKGRTKVLTENGVKVRDYARRIVELNDELMSTAVAGGKFTVLRVGACYDVTETFLSLLLQKVAKAHPNILLEVHSERSPFLMDALAQGNLDLAITTRSDDSFISETLRVTPTVWICADGFAFDPSRPLPLVLPDEPSLFRSLAIEALEGAGKKWFIAYLGLNLGAVRAAVRAGLGVTARSLNQVAEDMRVLGSAEDMPLMPDVAFKLFMRPRDKGTVTEKVFETLRVV</sequence>
<feature type="domain" description="HTH lysR-type" evidence="5">
    <location>
        <begin position="4"/>
        <end position="61"/>
    </location>
</feature>
<dbReference type="GO" id="GO:0003677">
    <property type="term" value="F:DNA binding"/>
    <property type="evidence" value="ECO:0007669"/>
    <property type="project" value="UniProtKB-KW"/>
</dbReference>
<evidence type="ECO:0000256" key="4">
    <source>
        <dbReference type="ARBA" id="ARBA00023163"/>
    </source>
</evidence>
<dbReference type="GO" id="GO:0003700">
    <property type="term" value="F:DNA-binding transcription factor activity"/>
    <property type="evidence" value="ECO:0007669"/>
    <property type="project" value="InterPro"/>
</dbReference>
<dbReference type="InterPro" id="IPR000847">
    <property type="entry name" value="LysR_HTH_N"/>
</dbReference>
<keyword evidence="2" id="KW-0805">Transcription regulation</keyword>
<dbReference type="EMBL" id="JACVVX010000013">
    <property type="protein sequence ID" value="MBD0417387.1"/>
    <property type="molecule type" value="Genomic_DNA"/>
</dbReference>
<proteinExistence type="inferred from homology"/>
<dbReference type="InterPro" id="IPR036388">
    <property type="entry name" value="WH-like_DNA-bd_sf"/>
</dbReference>
<dbReference type="Gene3D" id="3.40.190.10">
    <property type="entry name" value="Periplasmic binding protein-like II"/>
    <property type="match status" value="2"/>
</dbReference>
<dbReference type="PROSITE" id="PS50931">
    <property type="entry name" value="HTH_LYSR"/>
    <property type="match status" value="1"/>
</dbReference>
<accession>A0A8J6U9J1</accession>
<gene>
    <name evidence="6" type="primary">lrhA</name>
    <name evidence="6" type="ORF">ICI42_22350</name>
</gene>
<dbReference type="SUPFAM" id="SSF46785">
    <property type="entry name" value="Winged helix' DNA-binding domain"/>
    <property type="match status" value="1"/>
</dbReference>
<keyword evidence="3" id="KW-0238">DNA-binding</keyword>
<dbReference type="InterPro" id="IPR050176">
    <property type="entry name" value="LTTR"/>
</dbReference>
<dbReference type="PANTHER" id="PTHR30579:SF7">
    <property type="entry name" value="HTH-TYPE TRANSCRIPTIONAL REGULATOR LRHA-RELATED"/>
    <property type="match status" value="1"/>
</dbReference>
<dbReference type="SUPFAM" id="SSF53850">
    <property type="entry name" value="Periplasmic binding protein-like II"/>
    <property type="match status" value="1"/>
</dbReference>
<dbReference type="Proteomes" id="UP000643405">
    <property type="component" value="Unassembled WGS sequence"/>
</dbReference>
<keyword evidence="7" id="KW-1185">Reference proteome</keyword>
<dbReference type="PRINTS" id="PR00039">
    <property type="entry name" value="HTHLYSR"/>
</dbReference>
<organism evidence="6 7">
    <name type="scientific">Oryzicola mucosus</name>
    <dbReference type="NCBI Taxonomy" id="2767425"/>
    <lineage>
        <taxon>Bacteria</taxon>
        <taxon>Pseudomonadati</taxon>
        <taxon>Pseudomonadota</taxon>
        <taxon>Alphaproteobacteria</taxon>
        <taxon>Hyphomicrobiales</taxon>
        <taxon>Phyllobacteriaceae</taxon>
        <taxon>Oryzicola</taxon>
    </lineage>
</organism>
<evidence type="ECO:0000256" key="2">
    <source>
        <dbReference type="ARBA" id="ARBA00023015"/>
    </source>
</evidence>
<reference evidence="6" key="1">
    <citation type="submission" date="2020-09" db="EMBL/GenBank/DDBJ databases">
        <title>Genome seq and assembly of Tianweitania sp.</title>
        <authorList>
            <person name="Chhetri G."/>
        </authorList>
    </citation>
    <scope>NUCLEOTIDE SEQUENCE</scope>
    <source>
        <strain evidence="6">Rool2</strain>
    </source>
</reference>
<evidence type="ECO:0000313" key="6">
    <source>
        <dbReference type="EMBL" id="MBD0417387.1"/>
    </source>
</evidence>
<dbReference type="Pfam" id="PF00126">
    <property type="entry name" value="HTH_1"/>
    <property type="match status" value="1"/>
</dbReference>
<evidence type="ECO:0000256" key="1">
    <source>
        <dbReference type="ARBA" id="ARBA00009437"/>
    </source>
</evidence>
<dbReference type="InterPro" id="IPR005119">
    <property type="entry name" value="LysR_subst-bd"/>
</dbReference>
<dbReference type="InterPro" id="IPR036390">
    <property type="entry name" value="WH_DNA-bd_sf"/>
</dbReference>
<dbReference type="AlphaFoldDB" id="A0A8J6U9J1"/>
<keyword evidence="4" id="KW-0804">Transcription</keyword>
<name>A0A8J6U9J1_9HYPH</name>
<protein>
    <submittedName>
        <fullName evidence="6">Transcriptional regulator LrhA</fullName>
    </submittedName>
</protein>
<comment type="caution">
    <text evidence="6">The sequence shown here is derived from an EMBL/GenBank/DDBJ whole genome shotgun (WGS) entry which is preliminary data.</text>
</comment>
<comment type="similarity">
    <text evidence="1">Belongs to the LysR transcriptional regulatory family.</text>
</comment>
<dbReference type="Pfam" id="PF03466">
    <property type="entry name" value="LysR_substrate"/>
    <property type="match status" value="1"/>
</dbReference>